<dbReference type="Proteomes" id="UP000305948">
    <property type="component" value="Unassembled WGS sequence"/>
</dbReference>
<evidence type="ECO:0000256" key="1">
    <source>
        <dbReference type="SAM" id="MobiDB-lite"/>
    </source>
</evidence>
<accession>A0A5C3N3T8</accession>
<feature type="compositionally biased region" description="Acidic residues" evidence="1">
    <location>
        <begin position="687"/>
        <end position="704"/>
    </location>
</feature>
<dbReference type="OrthoDB" id="3061143at2759"/>
<organism evidence="2 3">
    <name type="scientific">Heliocybe sulcata</name>
    <dbReference type="NCBI Taxonomy" id="5364"/>
    <lineage>
        <taxon>Eukaryota</taxon>
        <taxon>Fungi</taxon>
        <taxon>Dikarya</taxon>
        <taxon>Basidiomycota</taxon>
        <taxon>Agaricomycotina</taxon>
        <taxon>Agaricomycetes</taxon>
        <taxon>Gloeophyllales</taxon>
        <taxon>Gloeophyllaceae</taxon>
        <taxon>Heliocybe</taxon>
    </lineage>
</organism>
<evidence type="ECO:0000313" key="2">
    <source>
        <dbReference type="EMBL" id="TFK51927.1"/>
    </source>
</evidence>
<feature type="region of interest" description="Disordered" evidence="1">
    <location>
        <begin position="630"/>
        <end position="716"/>
    </location>
</feature>
<feature type="compositionally biased region" description="Basic and acidic residues" evidence="1">
    <location>
        <begin position="646"/>
        <end position="658"/>
    </location>
</feature>
<dbReference type="EMBL" id="ML213510">
    <property type="protein sequence ID" value="TFK51927.1"/>
    <property type="molecule type" value="Genomic_DNA"/>
</dbReference>
<feature type="compositionally biased region" description="Basic and acidic residues" evidence="1">
    <location>
        <begin position="705"/>
        <end position="716"/>
    </location>
</feature>
<proteinExistence type="predicted"/>
<protein>
    <submittedName>
        <fullName evidence="2">Uncharacterized protein</fullName>
    </submittedName>
</protein>
<evidence type="ECO:0000313" key="3">
    <source>
        <dbReference type="Proteomes" id="UP000305948"/>
    </source>
</evidence>
<gene>
    <name evidence="2" type="ORF">OE88DRAFT_1644538</name>
</gene>
<dbReference type="AlphaFoldDB" id="A0A5C3N3T8"/>
<name>A0A5C3N3T8_9AGAM</name>
<feature type="compositionally biased region" description="Polar residues" evidence="1">
    <location>
        <begin position="659"/>
        <end position="679"/>
    </location>
</feature>
<sequence length="891" mass="100510">MITIYPMARQCHKKRRPSAALLHPHPGPYIPSLKTVSPTPASTPSNWQTSIRCPSNIYHHYHAISSGSSNSCRPVKVRYATSILGERYLLYESDKGCVHPLWPWGTAIVVLTEVSDDAVKQNLRKYAGRTIPTGLRNAKELEDRGYVELKPGYGLFTRIVENETDQGDSTHAKDDEIQGWVADYDLLVQKAIIHSKTLDTRLQILAEDILGPVNEHSSSPPHTSTNPKGGIALERLLWHVTASPANKQGSRCYSMGYTIEQPRSLIHPARTMKYHPDIPMNEDMRTRLVQTVTEYGGAAMKLAPLQRTDLMRNISEINQIPPLGHTDNQNFWTGLQVNVSRPVLHGANEQLRADLGRAGDVHPDVHNDIGSFTTMIVLTRTPETYTPAFFFLLEFGVFIQMDYRTIITFSGLRLHGRAPSTAPPTVDTIPEDCYSIITVLYNTSDVAKLTKNRLSLFPPPIERRTAAELGVQALPPEAWQNDSEEFVNDPTYQSNMFTDGHMLAGDRLPGYNLKLMSRLLRYINRFSPIYMYNWNPSELITDTEVKIRNTDEVVFPTEITISEAEEAQIQSEWNDLVTRNRILLGAQDKIVYNPIATAPERLANLQSSHNNQQGKRKRLICEVVIPMLKRPNRDHSNSNAASSSSRELRSSKKQDSTHKTPLTTPSTSGDSRSATTQQEVPIHTPDSNEDENETDIADTEELESDTAHASDHMSPKKKDYKAALMSIFDEQYLDSIYKDLKERLTMKPDSVQTYAVPKPIQTASLSTALLAFMQTDSNPTLQRQSPQDIILIWEQISKGRTNLKKLGVTTKLIRHGVMLGLWKTWEFMEVHCRKDCEDVLWENKTNDLTKLVRKVLQHLTTNAKTALRLSAKTYIQNFNGDAIATIVPKQM</sequence>
<reference evidence="2 3" key="1">
    <citation type="journal article" date="2019" name="Nat. Ecol. Evol.">
        <title>Megaphylogeny resolves global patterns of mushroom evolution.</title>
        <authorList>
            <person name="Varga T."/>
            <person name="Krizsan K."/>
            <person name="Foldi C."/>
            <person name="Dima B."/>
            <person name="Sanchez-Garcia M."/>
            <person name="Sanchez-Ramirez S."/>
            <person name="Szollosi G.J."/>
            <person name="Szarkandi J.G."/>
            <person name="Papp V."/>
            <person name="Albert L."/>
            <person name="Andreopoulos W."/>
            <person name="Angelini C."/>
            <person name="Antonin V."/>
            <person name="Barry K.W."/>
            <person name="Bougher N.L."/>
            <person name="Buchanan P."/>
            <person name="Buyck B."/>
            <person name="Bense V."/>
            <person name="Catcheside P."/>
            <person name="Chovatia M."/>
            <person name="Cooper J."/>
            <person name="Damon W."/>
            <person name="Desjardin D."/>
            <person name="Finy P."/>
            <person name="Geml J."/>
            <person name="Haridas S."/>
            <person name="Hughes K."/>
            <person name="Justo A."/>
            <person name="Karasinski D."/>
            <person name="Kautmanova I."/>
            <person name="Kiss B."/>
            <person name="Kocsube S."/>
            <person name="Kotiranta H."/>
            <person name="LaButti K.M."/>
            <person name="Lechner B.E."/>
            <person name="Liimatainen K."/>
            <person name="Lipzen A."/>
            <person name="Lukacs Z."/>
            <person name="Mihaltcheva S."/>
            <person name="Morgado L.N."/>
            <person name="Niskanen T."/>
            <person name="Noordeloos M.E."/>
            <person name="Ohm R.A."/>
            <person name="Ortiz-Santana B."/>
            <person name="Ovrebo C."/>
            <person name="Racz N."/>
            <person name="Riley R."/>
            <person name="Savchenko A."/>
            <person name="Shiryaev A."/>
            <person name="Soop K."/>
            <person name="Spirin V."/>
            <person name="Szebenyi C."/>
            <person name="Tomsovsky M."/>
            <person name="Tulloss R.E."/>
            <person name="Uehling J."/>
            <person name="Grigoriev I.V."/>
            <person name="Vagvolgyi C."/>
            <person name="Papp T."/>
            <person name="Martin F.M."/>
            <person name="Miettinen O."/>
            <person name="Hibbett D.S."/>
            <person name="Nagy L.G."/>
        </authorList>
    </citation>
    <scope>NUCLEOTIDE SEQUENCE [LARGE SCALE GENOMIC DNA]</scope>
    <source>
        <strain evidence="2 3">OMC1185</strain>
    </source>
</reference>
<keyword evidence="3" id="KW-1185">Reference proteome</keyword>